<dbReference type="PANTHER" id="PTHR34295:SF1">
    <property type="entry name" value="BIOTIN TRANSPORTER BIOY"/>
    <property type="match status" value="1"/>
</dbReference>
<dbReference type="InterPro" id="IPR003784">
    <property type="entry name" value="BioY"/>
</dbReference>
<reference evidence="2" key="1">
    <citation type="journal article" date="2014" name="Front. Microbiol.">
        <title>High frequency of phylogenetically diverse reductive dehalogenase-homologous genes in deep subseafloor sedimentary metagenomes.</title>
        <authorList>
            <person name="Kawai M."/>
            <person name="Futagami T."/>
            <person name="Toyoda A."/>
            <person name="Takaki Y."/>
            <person name="Nishi S."/>
            <person name="Hori S."/>
            <person name="Arai W."/>
            <person name="Tsubouchi T."/>
            <person name="Morono Y."/>
            <person name="Uchiyama I."/>
            <person name="Ito T."/>
            <person name="Fujiyama A."/>
            <person name="Inagaki F."/>
            <person name="Takami H."/>
        </authorList>
    </citation>
    <scope>NUCLEOTIDE SEQUENCE</scope>
    <source>
        <strain evidence="2">Expedition CK06-06</strain>
    </source>
</reference>
<gene>
    <name evidence="2" type="ORF">S01H1_82401</name>
</gene>
<dbReference type="AlphaFoldDB" id="X0Y1K0"/>
<keyword evidence="1" id="KW-1133">Transmembrane helix</keyword>
<feature type="non-terminal residue" evidence="2">
    <location>
        <position position="117"/>
    </location>
</feature>
<evidence type="ECO:0008006" key="3">
    <source>
        <dbReference type="Google" id="ProtNLM"/>
    </source>
</evidence>
<sequence length="117" mass="11872">MQEKALTMMDALFPRATLVRNLLLISGFSALTALSAQIAFYIGPVPITGQTFAVLLAGALLGSKRGALSQLTYLAVGAMGAPVFAGWMGGPAVLLGPTGGYLVGFVAAAFVVGLLAE</sequence>
<keyword evidence="1" id="KW-0812">Transmembrane</keyword>
<comment type="caution">
    <text evidence="2">The sequence shown here is derived from an EMBL/GenBank/DDBJ whole genome shotgun (WGS) entry which is preliminary data.</text>
</comment>
<keyword evidence="1" id="KW-0472">Membrane</keyword>
<proteinExistence type="predicted"/>
<feature type="transmembrane region" description="Helical" evidence="1">
    <location>
        <begin position="73"/>
        <end position="93"/>
    </location>
</feature>
<dbReference type="Pfam" id="PF02632">
    <property type="entry name" value="BioY"/>
    <property type="match status" value="1"/>
</dbReference>
<dbReference type="EMBL" id="BARS01055853">
    <property type="protein sequence ID" value="GAG49550.1"/>
    <property type="molecule type" value="Genomic_DNA"/>
</dbReference>
<accession>X0Y1K0</accession>
<organism evidence="2">
    <name type="scientific">marine sediment metagenome</name>
    <dbReference type="NCBI Taxonomy" id="412755"/>
    <lineage>
        <taxon>unclassified sequences</taxon>
        <taxon>metagenomes</taxon>
        <taxon>ecological metagenomes</taxon>
    </lineage>
</organism>
<feature type="transmembrane region" description="Helical" evidence="1">
    <location>
        <begin position="38"/>
        <end position="61"/>
    </location>
</feature>
<evidence type="ECO:0000256" key="1">
    <source>
        <dbReference type="SAM" id="Phobius"/>
    </source>
</evidence>
<dbReference type="Gene3D" id="1.10.1760.20">
    <property type="match status" value="1"/>
</dbReference>
<evidence type="ECO:0000313" key="2">
    <source>
        <dbReference type="EMBL" id="GAG49550.1"/>
    </source>
</evidence>
<protein>
    <recommendedName>
        <fullName evidence="3">BioY protein</fullName>
    </recommendedName>
</protein>
<dbReference type="PANTHER" id="PTHR34295">
    <property type="entry name" value="BIOTIN TRANSPORTER BIOY"/>
    <property type="match status" value="1"/>
</dbReference>
<dbReference type="GO" id="GO:0005886">
    <property type="term" value="C:plasma membrane"/>
    <property type="evidence" value="ECO:0007669"/>
    <property type="project" value="InterPro"/>
</dbReference>
<dbReference type="GO" id="GO:0015225">
    <property type="term" value="F:biotin transmembrane transporter activity"/>
    <property type="evidence" value="ECO:0007669"/>
    <property type="project" value="InterPro"/>
</dbReference>
<feature type="transmembrane region" description="Helical" evidence="1">
    <location>
        <begin position="99"/>
        <end position="116"/>
    </location>
</feature>
<name>X0Y1K0_9ZZZZ</name>
<feature type="transmembrane region" description="Helical" evidence="1">
    <location>
        <begin position="12"/>
        <end position="32"/>
    </location>
</feature>